<comment type="caution">
    <text evidence="1">The sequence shown here is derived from an EMBL/GenBank/DDBJ whole genome shotgun (WGS) entry which is preliminary data.</text>
</comment>
<dbReference type="RefSeq" id="WP_186895352.1">
    <property type="nucleotide sequence ID" value="NZ_WJBE01000024.1"/>
</dbReference>
<accession>A0ABR6Z1B9</accession>
<protein>
    <recommendedName>
        <fullName evidence="3">Zinc-binding domain-containing protein</fullName>
    </recommendedName>
</protein>
<sequence length="106" mass="12679">MKKIQTVRPVSQKQTHGAIWFKCQECGKRWRMWLEKGVEDPRFRRIYPEQHKTVPESIICQCGGSAEHVDWEKDLKFKDYKPILPHMNYFGMIDGNDFAEPIINRR</sequence>
<evidence type="ECO:0008006" key="3">
    <source>
        <dbReference type="Google" id="ProtNLM"/>
    </source>
</evidence>
<dbReference type="Proteomes" id="UP000622405">
    <property type="component" value="Unassembled WGS sequence"/>
</dbReference>
<name>A0ABR6Z1B9_9FIRM</name>
<organism evidence="1 2">
    <name type="scientific">Acetobacterium malicum</name>
    <dbReference type="NCBI Taxonomy" id="52692"/>
    <lineage>
        <taxon>Bacteria</taxon>
        <taxon>Bacillati</taxon>
        <taxon>Bacillota</taxon>
        <taxon>Clostridia</taxon>
        <taxon>Eubacteriales</taxon>
        <taxon>Eubacteriaceae</taxon>
        <taxon>Acetobacterium</taxon>
    </lineage>
</organism>
<evidence type="ECO:0000313" key="1">
    <source>
        <dbReference type="EMBL" id="MBC3901284.1"/>
    </source>
</evidence>
<reference evidence="1 2" key="1">
    <citation type="journal article" date="2020" name="mSystems">
        <title>Defining Genomic and Predicted Metabolic Features of the Acetobacterium Genus.</title>
        <authorList>
            <person name="Ross D.E."/>
            <person name="Marshall C.W."/>
            <person name="Gulliver D."/>
            <person name="May H.D."/>
            <person name="Norman R.S."/>
        </authorList>
    </citation>
    <scope>NUCLEOTIDE SEQUENCE [LARGE SCALE GENOMIC DNA]</scope>
    <source>
        <strain evidence="1 2">DSM 4132</strain>
    </source>
</reference>
<gene>
    <name evidence="1" type="ORF">GH811_16865</name>
</gene>
<keyword evidence="2" id="KW-1185">Reference proteome</keyword>
<proteinExistence type="predicted"/>
<evidence type="ECO:0000313" key="2">
    <source>
        <dbReference type="Proteomes" id="UP000622405"/>
    </source>
</evidence>
<dbReference type="EMBL" id="WJBE01000024">
    <property type="protein sequence ID" value="MBC3901284.1"/>
    <property type="molecule type" value="Genomic_DNA"/>
</dbReference>